<evidence type="ECO:0000313" key="8">
    <source>
        <dbReference type="EMBL" id="OQD46988.1"/>
    </source>
</evidence>
<dbReference type="EC" id="4.1.2.25" evidence="6"/>
<evidence type="ECO:0000256" key="3">
    <source>
        <dbReference type="ARBA" id="ARBA00005708"/>
    </source>
</evidence>
<dbReference type="SMART" id="SM00905">
    <property type="entry name" value="FolB"/>
    <property type="match status" value="1"/>
</dbReference>
<dbReference type="UniPathway" id="UPA00077">
    <property type="reaction ID" value="UER00154"/>
</dbReference>
<dbReference type="NCBIfam" id="TIGR00525">
    <property type="entry name" value="folB"/>
    <property type="match status" value="1"/>
</dbReference>
<comment type="caution">
    <text evidence="8">The sequence shown here is derived from an EMBL/GenBank/DDBJ whole genome shotgun (WGS) entry which is preliminary data.</text>
</comment>
<evidence type="ECO:0000256" key="6">
    <source>
        <dbReference type="RuleBase" id="RU362079"/>
    </source>
</evidence>
<dbReference type="AlphaFoldDB" id="A0A1V6M3L5"/>
<comment type="similarity">
    <text evidence="3 6">Belongs to the DHNA family.</text>
</comment>
<dbReference type="InterPro" id="IPR043133">
    <property type="entry name" value="GTP-CH-I_C/QueF"/>
</dbReference>
<dbReference type="Pfam" id="PF02152">
    <property type="entry name" value="FolB"/>
    <property type="match status" value="1"/>
</dbReference>
<accession>A0A1V6M3L5</accession>
<evidence type="ECO:0000256" key="5">
    <source>
        <dbReference type="ARBA" id="ARBA00023239"/>
    </source>
</evidence>
<feature type="domain" description="Dihydroneopterin aldolase/epimerase" evidence="7">
    <location>
        <begin position="6"/>
        <end position="116"/>
    </location>
</feature>
<protein>
    <recommendedName>
        <fullName evidence="6">7,8-dihydroneopterin aldolase</fullName>
        <ecNumber evidence="6">4.1.2.25</ecNumber>
    </recommendedName>
</protein>
<dbReference type="CDD" id="cd00534">
    <property type="entry name" value="DHNA_DHNTPE"/>
    <property type="match status" value="1"/>
</dbReference>
<comment type="catalytic activity">
    <reaction evidence="1 6">
        <text>7,8-dihydroneopterin = 6-hydroxymethyl-7,8-dihydropterin + glycolaldehyde</text>
        <dbReference type="Rhea" id="RHEA:10540"/>
        <dbReference type="ChEBI" id="CHEBI:17001"/>
        <dbReference type="ChEBI" id="CHEBI:17071"/>
        <dbReference type="ChEBI" id="CHEBI:44841"/>
        <dbReference type="EC" id="4.1.2.25"/>
    </reaction>
</comment>
<dbReference type="Proteomes" id="UP000242219">
    <property type="component" value="Unassembled WGS sequence"/>
</dbReference>
<keyword evidence="9" id="KW-1185">Reference proteome</keyword>
<dbReference type="PANTHER" id="PTHR42844:SF1">
    <property type="entry name" value="DIHYDRONEOPTERIN ALDOLASE 1-RELATED"/>
    <property type="match status" value="1"/>
</dbReference>
<dbReference type="EMBL" id="MJUW02000014">
    <property type="protein sequence ID" value="OQD46988.1"/>
    <property type="molecule type" value="Genomic_DNA"/>
</dbReference>
<evidence type="ECO:0000259" key="7">
    <source>
        <dbReference type="SMART" id="SM00905"/>
    </source>
</evidence>
<dbReference type="GO" id="GO:0046654">
    <property type="term" value="P:tetrahydrofolate biosynthetic process"/>
    <property type="evidence" value="ECO:0007669"/>
    <property type="project" value="UniProtKB-UniRule"/>
</dbReference>
<dbReference type="InterPro" id="IPR006157">
    <property type="entry name" value="FolB_dom"/>
</dbReference>
<evidence type="ECO:0000256" key="1">
    <source>
        <dbReference type="ARBA" id="ARBA00001353"/>
    </source>
</evidence>
<dbReference type="NCBIfam" id="TIGR00526">
    <property type="entry name" value="folB_dom"/>
    <property type="match status" value="1"/>
</dbReference>
<dbReference type="PANTHER" id="PTHR42844">
    <property type="entry name" value="DIHYDRONEOPTERIN ALDOLASE 1-RELATED"/>
    <property type="match status" value="1"/>
</dbReference>
<dbReference type="SUPFAM" id="SSF55620">
    <property type="entry name" value="Tetrahydrobiopterin biosynthesis enzymes-like"/>
    <property type="match status" value="1"/>
</dbReference>
<organism evidence="8 9">
    <name type="scientific">Candidatus Brocadia sapporoensis</name>
    <dbReference type="NCBI Taxonomy" id="392547"/>
    <lineage>
        <taxon>Bacteria</taxon>
        <taxon>Pseudomonadati</taxon>
        <taxon>Planctomycetota</taxon>
        <taxon>Candidatus Brocadiia</taxon>
        <taxon>Candidatus Brocadiales</taxon>
        <taxon>Candidatus Brocadiaceae</taxon>
        <taxon>Candidatus Brocadia</taxon>
    </lineage>
</organism>
<dbReference type="GO" id="GO:0004150">
    <property type="term" value="F:dihydroneopterin aldolase activity"/>
    <property type="evidence" value="ECO:0007669"/>
    <property type="project" value="UniProtKB-UniRule"/>
</dbReference>
<name>A0A1V6M3L5_9BACT</name>
<comment type="function">
    <text evidence="6">Catalyzes the conversion of 7,8-dihydroneopterin to 6-hydroxymethyl-7,8-dihydropterin.</text>
</comment>
<evidence type="ECO:0000313" key="9">
    <source>
        <dbReference type="Proteomes" id="UP000242219"/>
    </source>
</evidence>
<evidence type="ECO:0000256" key="2">
    <source>
        <dbReference type="ARBA" id="ARBA00005013"/>
    </source>
</evidence>
<comment type="pathway">
    <text evidence="2 6">Cofactor biosynthesis; tetrahydrofolate biosynthesis; 2-amino-4-hydroxy-6-hydroxymethyl-7,8-dihydropteridine diphosphate from 7,8-dihydroneopterin triphosphate: step 3/4.</text>
</comment>
<proteinExistence type="inferred from homology"/>
<gene>
    <name evidence="8" type="ORF">BIY37_00305</name>
</gene>
<dbReference type="InterPro" id="IPR006156">
    <property type="entry name" value="Dihydroneopterin_aldolase"/>
</dbReference>
<dbReference type="GO" id="GO:0005737">
    <property type="term" value="C:cytoplasm"/>
    <property type="evidence" value="ECO:0007669"/>
    <property type="project" value="TreeGrafter"/>
</dbReference>
<dbReference type="GO" id="GO:0046656">
    <property type="term" value="P:folic acid biosynthetic process"/>
    <property type="evidence" value="ECO:0007669"/>
    <property type="project" value="UniProtKB-UniRule"/>
</dbReference>
<evidence type="ECO:0000256" key="4">
    <source>
        <dbReference type="ARBA" id="ARBA00022909"/>
    </source>
</evidence>
<reference evidence="8 9" key="1">
    <citation type="journal article" date="2016" name="Genome Announc.">
        <title>Draft Genome Sequence of the Anaerobic Ammonium-Oxidizing Bacterium 'Candidatus Brocadia sp. 40'.</title>
        <authorList>
            <person name="Ali M."/>
            <person name="Haroon M.F."/>
            <person name="Narita Y."/>
            <person name="Zhang L."/>
            <person name="Rangel Shaw D."/>
            <person name="Okabe S."/>
            <person name="Saikaly P.E."/>
        </authorList>
    </citation>
    <scope>NUCLEOTIDE SEQUENCE [LARGE SCALE GENOMIC DNA]</scope>
    <source>
        <strain evidence="8 9">40</strain>
    </source>
</reference>
<keyword evidence="4 6" id="KW-0289">Folate biosynthesis</keyword>
<dbReference type="Gene3D" id="3.30.1130.10">
    <property type="match status" value="1"/>
</dbReference>
<sequence>MKPDRIEINDLLLRCIIGINESERKNKQDVLINLVLWTDTRPAAASDAIEDALNYRTVTKQIIEYVERSNHFLVERLVERIAEICLCDPRALRVQVSLEKPGALRFARSVGVTITRTRADFGLKQTDAPK</sequence>
<dbReference type="RefSeq" id="WP_070065853.1">
    <property type="nucleotide sequence ID" value="NZ_MJUW02000014.1"/>
</dbReference>
<keyword evidence="5 6" id="KW-0456">Lyase</keyword>